<dbReference type="RefSeq" id="WP_336559130.1">
    <property type="nucleotide sequence ID" value="NZ_JBBAYM010000379.1"/>
</dbReference>
<gene>
    <name evidence="1" type="ORF">WB403_49980</name>
</gene>
<comment type="caution">
    <text evidence="1">The sequence shown here is derived from an EMBL/GenBank/DDBJ whole genome shotgun (WGS) entry which is preliminary data.</text>
</comment>
<sequence length="64" mass="6874">MVTHHPLAIAELNKEQIQVLRKDVEGQSIAETPAESPIGMGVNGILTSDMFGMATTLDQHTSNV</sequence>
<evidence type="ECO:0000313" key="2">
    <source>
        <dbReference type="Proteomes" id="UP001365781"/>
    </source>
</evidence>
<name>A0ABU8GVM2_9ACTN</name>
<proteinExistence type="predicted"/>
<feature type="non-terminal residue" evidence="1">
    <location>
        <position position="64"/>
    </location>
</feature>
<accession>A0ABU8GVM2</accession>
<reference evidence="1 2" key="1">
    <citation type="submission" date="2024-03" db="EMBL/GenBank/DDBJ databases">
        <title>First Report of Pectobacterium brasiliscabiei causing potato scab in china.</title>
        <authorList>
            <person name="Handique U."/>
        </authorList>
    </citation>
    <scope>NUCLEOTIDE SEQUENCE [LARGE SCALE GENOMIC DNA]</scope>
    <source>
        <strain evidence="1 2">ZRIMU1503</strain>
    </source>
</reference>
<keyword evidence="2" id="KW-1185">Reference proteome</keyword>
<evidence type="ECO:0000313" key="1">
    <source>
        <dbReference type="EMBL" id="MEI5617241.1"/>
    </source>
</evidence>
<protein>
    <submittedName>
        <fullName evidence="1">Uncharacterized protein</fullName>
    </submittedName>
</protein>
<dbReference type="EMBL" id="JBBAYM010000379">
    <property type="protein sequence ID" value="MEI5617241.1"/>
    <property type="molecule type" value="Genomic_DNA"/>
</dbReference>
<dbReference type="Proteomes" id="UP001365781">
    <property type="component" value="Unassembled WGS sequence"/>
</dbReference>
<organism evidence="1 2">
    <name type="scientific">Streptomyces brasiliscabiei</name>
    <dbReference type="NCBI Taxonomy" id="2736302"/>
    <lineage>
        <taxon>Bacteria</taxon>
        <taxon>Bacillati</taxon>
        <taxon>Actinomycetota</taxon>
        <taxon>Actinomycetes</taxon>
        <taxon>Kitasatosporales</taxon>
        <taxon>Streptomycetaceae</taxon>
        <taxon>Streptomyces</taxon>
    </lineage>
</organism>